<keyword evidence="3" id="KW-1185">Reference proteome</keyword>
<sequence>MEPTFPTIVAKISTPTRKSKTTNRYSSSRTGGGISPIVCIVMVQGDRQQAYLKIPLALLPLASGCVLLMRLGAVLSSGPRKRSRKESGRSSSSSRLLQGTAGRLGLCATLPHLARNTAAGCCGDKSGYKRNGMILMLHCFKDRFVRVEIHLKPISNHNSSDPPHPSQNNSCGDSTRTHTEQPSHPRAACHERKSRKGTASSSASSLTDPDRLTSNRILRKPRRTEKPVRERSPEDFTSH</sequence>
<feature type="compositionally biased region" description="Basic and acidic residues" evidence="1">
    <location>
        <begin position="175"/>
        <end position="191"/>
    </location>
</feature>
<dbReference type="EMBL" id="VOFY01000013">
    <property type="protein sequence ID" value="KAA8587141.1"/>
    <property type="molecule type" value="Genomic_DNA"/>
</dbReference>
<accession>A0A5J5D6G6</accession>
<dbReference type="Proteomes" id="UP000327493">
    <property type="component" value="Chromosome 13"/>
</dbReference>
<name>A0A5J5D6G6_9PERO</name>
<gene>
    <name evidence="2" type="ORF">FQN60_000977</name>
</gene>
<feature type="compositionally biased region" description="Low complexity" evidence="1">
    <location>
        <begin position="154"/>
        <end position="170"/>
    </location>
</feature>
<dbReference type="AlphaFoldDB" id="A0A5J5D6G6"/>
<feature type="compositionally biased region" description="Basic and acidic residues" evidence="1">
    <location>
        <begin position="224"/>
        <end position="239"/>
    </location>
</feature>
<feature type="region of interest" description="Disordered" evidence="1">
    <location>
        <begin position="154"/>
        <end position="239"/>
    </location>
</feature>
<evidence type="ECO:0000313" key="3">
    <source>
        <dbReference type="Proteomes" id="UP000327493"/>
    </source>
</evidence>
<evidence type="ECO:0000313" key="2">
    <source>
        <dbReference type="EMBL" id="KAA8587141.1"/>
    </source>
</evidence>
<comment type="caution">
    <text evidence="2">The sequence shown here is derived from an EMBL/GenBank/DDBJ whole genome shotgun (WGS) entry which is preliminary data.</text>
</comment>
<evidence type="ECO:0000256" key="1">
    <source>
        <dbReference type="SAM" id="MobiDB-lite"/>
    </source>
</evidence>
<proteinExistence type="predicted"/>
<reference evidence="2 3" key="1">
    <citation type="submission" date="2019-08" db="EMBL/GenBank/DDBJ databases">
        <title>A chromosome-level genome assembly, high-density linkage maps, and genome scans reveal the genomic architecture of hybrid incompatibilities underlying speciation via character displacement in darters (Percidae: Etheostominae).</title>
        <authorList>
            <person name="Moran R.L."/>
            <person name="Catchen J.M."/>
            <person name="Fuller R.C."/>
        </authorList>
    </citation>
    <scope>NUCLEOTIDE SEQUENCE [LARGE SCALE GENOMIC DNA]</scope>
    <source>
        <strain evidence="2">EspeVRDwgs_2016</strain>
        <tissue evidence="2">Muscle</tissue>
    </source>
</reference>
<organism evidence="2 3">
    <name type="scientific">Etheostoma spectabile</name>
    <name type="common">orangethroat darter</name>
    <dbReference type="NCBI Taxonomy" id="54343"/>
    <lineage>
        <taxon>Eukaryota</taxon>
        <taxon>Metazoa</taxon>
        <taxon>Chordata</taxon>
        <taxon>Craniata</taxon>
        <taxon>Vertebrata</taxon>
        <taxon>Euteleostomi</taxon>
        <taxon>Actinopterygii</taxon>
        <taxon>Neopterygii</taxon>
        <taxon>Teleostei</taxon>
        <taxon>Neoteleostei</taxon>
        <taxon>Acanthomorphata</taxon>
        <taxon>Eupercaria</taxon>
        <taxon>Perciformes</taxon>
        <taxon>Percoidei</taxon>
        <taxon>Percidae</taxon>
        <taxon>Etheostomatinae</taxon>
        <taxon>Etheostoma</taxon>
    </lineage>
</organism>
<protein>
    <submittedName>
        <fullName evidence="2">Uncharacterized protein</fullName>
    </submittedName>
</protein>